<dbReference type="EMBL" id="JBHUEA010000005">
    <property type="protein sequence ID" value="MFD1720928.1"/>
    <property type="molecule type" value="Genomic_DNA"/>
</dbReference>
<dbReference type="Pfam" id="PF02796">
    <property type="entry name" value="HTH_7"/>
    <property type="match status" value="1"/>
</dbReference>
<comment type="caution">
    <text evidence="5">The sequence shown here is derived from an EMBL/GenBank/DDBJ whole genome shotgun (WGS) entry which is preliminary data.</text>
</comment>
<evidence type="ECO:0000256" key="1">
    <source>
        <dbReference type="ARBA" id="ARBA00009913"/>
    </source>
</evidence>
<dbReference type="SUPFAM" id="SSF46689">
    <property type="entry name" value="Homeodomain-like"/>
    <property type="match status" value="1"/>
</dbReference>
<dbReference type="InterPro" id="IPR050639">
    <property type="entry name" value="SSR_resolvase"/>
</dbReference>
<dbReference type="InterPro" id="IPR006119">
    <property type="entry name" value="Resolv_N"/>
</dbReference>
<dbReference type="CDD" id="cd03768">
    <property type="entry name" value="SR_ResInv"/>
    <property type="match status" value="1"/>
</dbReference>
<accession>A0ABW4LDQ3</accession>
<evidence type="ECO:0000313" key="5">
    <source>
        <dbReference type="EMBL" id="MFD1720928.1"/>
    </source>
</evidence>
<gene>
    <name evidence="5" type="ORF">ACFSBI_05145</name>
</gene>
<evidence type="ECO:0000259" key="4">
    <source>
        <dbReference type="PROSITE" id="PS51736"/>
    </source>
</evidence>
<dbReference type="Proteomes" id="UP001597347">
    <property type="component" value="Unassembled WGS sequence"/>
</dbReference>
<reference evidence="6" key="1">
    <citation type="journal article" date="2019" name="Int. J. Syst. Evol. Microbiol.">
        <title>The Global Catalogue of Microorganisms (GCM) 10K type strain sequencing project: providing services to taxonomists for standard genome sequencing and annotation.</title>
        <authorList>
            <consortium name="The Broad Institute Genomics Platform"/>
            <consortium name="The Broad Institute Genome Sequencing Center for Infectious Disease"/>
            <person name="Wu L."/>
            <person name="Ma J."/>
        </authorList>
    </citation>
    <scope>NUCLEOTIDE SEQUENCE [LARGE SCALE GENOMIC DNA]</scope>
    <source>
        <strain evidence="6">CGMCC 1.12471</strain>
    </source>
</reference>
<dbReference type="PROSITE" id="PS51736">
    <property type="entry name" value="RECOMBINASES_3"/>
    <property type="match status" value="1"/>
</dbReference>
<evidence type="ECO:0000256" key="3">
    <source>
        <dbReference type="ARBA" id="ARBA00023172"/>
    </source>
</evidence>
<evidence type="ECO:0000313" key="6">
    <source>
        <dbReference type="Proteomes" id="UP001597347"/>
    </source>
</evidence>
<keyword evidence="2" id="KW-0238">DNA-binding</keyword>
<dbReference type="RefSeq" id="WP_377932697.1">
    <property type="nucleotide sequence ID" value="NZ_JBHUEA010000005.1"/>
</dbReference>
<dbReference type="InterPro" id="IPR006120">
    <property type="entry name" value="Resolvase_HTH_dom"/>
</dbReference>
<dbReference type="SMART" id="SM00857">
    <property type="entry name" value="Resolvase"/>
    <property type="match status" value="1"/>
</dbReference>
<name>A0ABW4LDQ3_9MICO</name>
<dbReference type="PANTHER" id="PTHR30461:SF2">
    <property type="entry name" value="SERINE RECOMBINASE PINE-RELATED"/>
    <property type="match status" value="1"/>
</dbReference>
<dbReference type="Pfam" id="PF00239">
    <property type="entry name" value="Resolvase"/>
    <property type="match status" value="1"/>
</dbReference>
<dbReference type="Gene3D" id="3.40.50.1390">
    <property type="entry name" value="Resolvase, N-terminal catalytic domain"/>
    <property type="match status" value="1"/>
</dbReference>
<keyword evidence="3" id="KW-0233">DNA recombination</keyword>
<dbReference type="InterPro" id="IPR009057">
    <property type="entry name" value="Homeodomain-like_sf"/>
</dbReference>
<organism evidence="5 6">
    <name type="scientific">Amnibacterium endophyticum</name>
    <dbReference type="NCBI Taxonomy" id="2109337"/>
    <lineage>
        <taxon>Bacteria</taxon>
        <taxon>Bacillati</taxon>
        <taxon>Actinomycetota</taxon>
        <taxon>Actinomycetes</taxon>
        <taxon>Micrococcales</taxon>
        <taxon>Microbacteriaceae</taxon>
        <taxon>Amnibacterium</taxon>
    </lineage>
</organism>
<feature type="domain" description="Resolvase/invertase-type recombinase catalytic" evidence="4">
    <location>
        <begin position="11"/>
        <end position="149"/>
    </location>
</feature>
<keyword evidence="6" id="KW-1185">Reference proteome</keyword>
<dbReference type="Gene3D" id="1.10.10.60">
    <property type="entry name" value="Homeodomain-like"/>
    <property type="match status" value="1"/>
</dbReference>
<protein>
    <submittedName>
        <fullName evidence="5">Recombinase family protein</fullName>
    </submittedName>
</protein>
<dbReference type="CDD" id="cd00569">
    <property type="entry name" value="HTH_Hin_like"/>
    <property type="match status" value="1"/>
</dbReference>
<sequence length="199" mass="21519">MAIGTSSPPGRRFGYVRVSKASQDEAGQIKVLMERGSVQRKGDLFIDRGVSGAKASRPELDRMLATVEPNDTVVLFKLDRLGRSSGHTILLIEDLVKRNIHVESVVDGLNTRTTTGMAMLSLLAIFASMERSFLIERTRAGLDAAAQSGRRGGRPAALTAEQIDHAQEMHDKGKSASAIASYFKVSRSSVYRALGRSSA</sequence>
<dbReference type="SUPFAM" id="SSF53041">
    <property type="entry name" value="Resolvase-like"/>
    <property type="match status" value="1"/>
</dbReference>
<evidence type="ECO:0000256" key="2">
    <source>
        <dbReference type="ARBA" id="ARBA00023125"/>
    </source>
</evidence>
<comment type="similarity">
    <text evidence="1">Belongs to the site-specific recombinase resolvase family.</text>
</comment>
<dbReference type="PANTHER" id="PTHR30461">
    <property type="entry name" value="DNA-INVERTASE FROM LAMBDOID PROPHAGE"/>
    <property type="match status" value="1"/>
</dbReference>
<dbReference type="InterPro" id="IPR036162">
    <property type="entry name" value="Resolvase-like_N_sf"/>
</dbReference>
<proteinExistence type="inferred from homology"/>